<evidence type="ECO:0000259" key="2">
    <source>
        <dbReference type="Pfam" id="PF09588"/>
    </source>
</evidence>
<gene>
    <name evidence="3" type="ORF">HNR32_000761</name>
</gene>
<keyword evidence="1" id="KW-0175">Coiled coil</keyword>
<name>A0A840UF33_9FIRM</name>
<sequence>MTIILASTENMPYDEWLNWRKKGIGGSDASVVCGVNRYKSPVELWMDKTNQIPYQEAGEAAYWGNQLESLVRTEFTKRTGIEVNLTKKLLQSEAHPFMLANLDGECIHPIHGKCVFEAKTASAYKVSEWDDAIPDEYMLQVQHYMAVTGYMGTYIAVLIGGNTFRWKFIERDEALISMLIQLESDFWKHVQDIIPLPLDGSKAAAKFLGERFPNSISASKTKLPDTAIKFIQQYENACTNVNKYSEQKQEAENQLKNMLGDNEIGTVDDRVVAWKSISQERLDGKTLKTEHPRLYKKYANKTSYRRFSIKAAM</sequence>
<evidence type="ECO:0000313" key="4">
    <source>
        <dbReference type="Proteomes" id="UP000559117"/>
    </source>
</evidence>
<protein>
    <submittedName>
        <fullName evidence="3">Putative phage-type endonuclease</fullName>
    </submittedName>
</protein>
<organism evidence="3 4">
    <name type="scientific">Pectinatus brassicae</name>
    <dbReference type="NCBI Taxonomy" id="862415"/>
    <lineage>
        <taxon>Bacteria</taxon>
        <taxon>Bacillati</taxon>
        <taxon>Bacillota</taxon>
        <taxon>Negativicutes</taxon>
        <taxon>Selenomonadales</taxon>
        <taxon>Selenomonadaceae</taxon>
        <taxon>Pectinatus</taxon>
    </lineage>
</organism>
<dbReference type="InterPro" id="IPR011604">
    <property type="entry name" value="PDDEXK-like_dom_sf"/>
</dbReference>
<dbReference type="Gene3D" id="3.90.320.10">
    <property type="match status" value="1"/>
</dbReference>
<keyword evidence="4" id="KW-1185">Reference proteome</keyword>
<dbReference type="Proteomes" id="UP000559117">
    <property type="component" value="Unassembled WGS sequence"/>
</dbReference>
<reference evidence="3 4" key="1">
    <citation type="submission" date="2020-08" db="EMBL/GenBank/DDBJ databases">
        <title>Genomic Encyclopedia of Type Strains, Phase IV (KMG-IV): sequencing the most valuable type-strain genomes for metagenomic binning, comparative biology and taxonomic classification.</title>
        <authorList>
            <person name="Goeker M."/>
        </authorList>
    </citation>
    <scope>NUCLEOTIDE SEQUENCE [LARGE SCALE GENOMIC DNA]</scope>
    <source>
        <strain evidence="3 4">DSM 24661</strain>
    </source>
</reference>
<dbReference type="InterPro" id="IPR011335">
    <property type="entry name" value="Restrct_endonuc-II-like"/>
</dbReference>
<proteinExistence type="predicted"/>
<keyword evidence="3" id="KW-0255">Endonuclease</keyword>
<dbReference type="GO" id="GO:0004519">
    <property type="term" value="F:endonuclease activity"/>
    <property type="evidence" value="ECO:0007669"/>
    <property type="project" value="UniProtKB-KW"/>
</dbReference>
<comment type="caution">
    <text evidence="3">The sequence shown here is derived from an EMBL/GenBank/DDBJ whole genome shotgun (WGS) entry which is preliminary data.</text>
</comment>
<evidence type="ECO:0000256" key="1">
    <source>
        <dbReference type="SAM" id="Coils"/>
    </source>
</evidence>
<dbReference type="InterPro" id="IPR017482">
    <property type="entry name" value="Lambda-type_endonuclease"/>
</dbReference>
<keyword evidence="3" id="KW-0540">Nuclease</keyword>
<dbReference type="NCBIfam" id="TIGR03033">
    <property type="entry name" value="phage_rel_nuc"/>
    <property type="match status" value="1"/>
</dbReference>
<dbReference type="EMBL" id="JACHFH010000007">
    <property type="protein sequence ID" value="MBB5335629.1"/>
    <property type="molecule type" value="Genomic_DNA"/>
</dbReference>
<dbReference type="AlphaFoldDB" id="A0A840UF33"/>
<dbReference type="SUPFAM" id="SSF52980">
    <property type="entry name" value="Restriction endonuclease-like"/>
    <property type="match status" value="1"/>
</dbReference>
<dbReference type="RefSeq" id="WP_183859789.1">
    <property type="nucleotide sequence ID" value="NZ_JACHFH010000007.1"/>
</dbReference>
<feature type="domain" description="YqaJ viral recombinase" evidence="2">
    <location>
        <begin position="15"/>
        <end position="150"/>
    </location>
</feature>
<keyword evidence="3" id="KW-0378">Hydrolase</keyword>
<dbReference type="InterPro" id="IPR019080">
    <property type="entry name" value="YqaJ_viral_recombinase"/>
</dbReference>
<dbReference type="InterPro" id="IPR051703">
    <property type="entry name" value="NF-kappa-B_Signaling_Reg"/>
</dbReference>
<dbReference type="PANTHER" id="PTHR46609">
    <property type="entry name" value="EXONUCLEASE, PHAGE-TYPE/RECB, C-TERMINAL DOMAIN-CONTAINING PROTEIN"/>
    <property type="match status" value="1"/>
</dbReference>
<dbReference type="Pfam" id="PF09588">
    <property type="entry name" value="YqaJ"/>
    <property type="match status" value="1"/>
</dbReference>
<feature type="coiled-coil region" evidence="1">
    <location>
        <begin position="234"/>
        <end position="261"/>
    </location>
</feature>
<dbReference type="PANTHER" id="PTHR46609:SF6">
    <property type="entry name" value="EXONUCLEASE, PHAGE-TYPE_RECB, C-TERMINAL DOMAIN-CONTAINING PROTEIN-RELATED"/>
    <property type="match status" value="1"/>
</dbReference>
<evidence type="ECO:0000313" key="3">
    <source>
        <dbReference type="EMBL" id="MBB5335629.1"/>
    </source>
</evidence>
<accession>A0A840UF33</accession>